<organism evidence="3 4">
    <name type="scientific">Anaerostipes hadrus</name>
    <dbReference type="NCBI Taxonomy" id="649756"/>
    <lineage>
        <taxon>Bacteria</taxon>
        <taxon>Bacillati</taxon>
        <taxon>Bacillota</taxon>
        <taxon>Clostridia</taxon>
        <taxon>Lachnospirales</taxon>
        <taxon>Lachnospiraceae</taxon>
        <taxon>Anaerostipes</taxon>
    </lineage>
</organism>
<dbReference type="RefSeq" id="WP_055259501.1">
    <property type="nucleotide sequence ID" value="NZ_CYXT01000023.1"/>
</dbReference>
<dbReference type="InterPro" id="IPR026870">
    <property type="entry name" value="Zinc_ribbon_dom"/>
</dbReference>
<reference evidence="3 4" key="1">
    <citation type="submission" date="2015-09" db="EMBL/GenBank/DDBJ databases">
        <authorList>
            <consortium name="Pathogen Informatics"/>
        </authorList>
    </citation>
    <scope>NUCLEOTIDE SEQUENCE [LARGE SCALE GENOMIC DNA]</scope>
    <source>
        <strain evidence="3 4">2789STDY5608868</strain>
    </source>
</reference>
<evidence type="ECO:0000313" key="4">
    <source>
        <dbReference type="Proteomes" id="UP000095598"/>
    </source>
</evidence>
<feature type="transmembrane region" description="Helical" evidence="1">
    <location>
        <begin position="34"/>
        <end position="55"/>
    </location>
</feature>
<feature type="domain" description="Zinc-ribbon" evidence="2">
    <location>
        <begin position="2"/>
        <end position="20"/>
    </location>
</feature>
<dbReference type="AlphaFoldDB" id="A0A173U7K9"/>
<keyword evidence="1" id="KW-0472">Membrane</keyword>
<name>A0A173U7K9_ANAHA</name>
<accession>A0A173U7K9</accession>
<sequence length="99" mass="10960">MYCSHCGIKIEDDAAICPHCYAKQKPIKQNDTGALGYGLLSILVPIAGLVFYLIWKKERPKTAKVSLICAIVSFVLQIIFILLFILFVFGMLQVVANIG</sequence>
<feature type="transmembrane region" description="Helical" evidence="1">
    <location>
        <begin position="67"/>
        <end position="92"/>
    </location>
</feature>
<proteinExistence type="predicted"/>
<keyword evidence="1" id="KW-1133">Transmembrane helix</keyword>
<gene>
    <name evidence="3" type="ORF">ERS852425_02686</name>
</gene>
<keyword evidence="1" id="KW-0812">Transmembrane</keyword>
<dbReference type="Pfam" id="PF13240">
    <property type="entry name" value="Zn_Ribbon_1"/>
    <property type="match status" value="1"/>
</dbReference>
<evidence type="ECO:0000313" key="3">
    <source>
        <dbReference type="EMBL" id="CUN11042.1"/>
    </source>
</evidence>
<evidence type="ECO:0000256" key="1">
    <source>
        <dbReference type="SAM" id="Phobius"/>
    </source>
</evidence>
<dbReference type="EMBL" id="CYXT01000023">
    <property type="protein sequence ID" value="CUN11042.1"/>
    <property type="molecule type" value="Genomic_DNA"/>
</dbReference>
<evidence type="ECO:0000259" key="2">
    <source>
        <dbReference type="Pfam" id="PF13240"/>
    </source>
</evidence>
<protein>
    <recommendedName>
        <fullName evidence="2">Zinc-ribbon domain-containing protein</fullName>
    </recommendedName>
</protein>
<dbReference type="Proteomes" id="UP000095598">
    <property type="component" value="Unassembled WGS sequence"/>
</dbReference>